<evidence type="ECO:0000256" key="1">
    <source>
        <dbReference type="SAM" id="SignalP"/>
    </source>
</evidence>
<dbReference type="GO" id="GO:0005184">
    <property type="term" value="F:neuropeptide hormone activity"/>
    <property type="evidence" value="ECO:0007669"/>
    <property type="project" value="InterPro"/>
</dbReference>
<protein>
    <submittedName>
        <fullName evidence="3">Uncharacterized protein</fullName>
    </submittedName>
</protein>
<name>A0A915AA79_PARUN</name>
<dbReference type="PANTHER" id="PTHR33864">
    <property type="entry name" value="NEUROPEPTIDE-LIKE PROTEIN-RELATED"/>
    <property type="match status" value="1"/>
</dbReference>
<dbReference type="WBParaSite" id="PgR002_g016_t02">
    <property type="protein sequence ID" value="PgR002_g016_t02"/>
    <property type="gene ID" value="PgR002_g016"/>
</dbReference>
<sequence>RKMVSHFSCSSTLFKLASLTLILQVISATSISRSKDDKKPSLDILEDDLEGAGFGLKKRALDAMEGAGFGFDKRALDSMEGFGFHKRALDGLEGDGFGFTKKALDSLEGTDFDFGKRSYVPLKHLIFERNRPSLPYSLAQLNKNRKRLRSQLVRFLEHHDY</sequence>
<accession>A0A915AA79</accession>
<dbReference type="AlphaFoldDB" id="A0A915AA79"/>
<reference evidence="3" key="1">
    <citation type="submission" date="2022-11" db="UniProtKB">
        <authorList>
            <consortium name="WormBaseParasite"/>
        </authorList>
    </citation>
    <scope>IDENTIFICATION</scope>
</reference>
<dbReference type="InterPro" id="IPR040384">
    <property type="entry name" value="ORCKA/B"/>
</dbReference>
<feature type="signal peptide" evidence="1">
    <location>
        <begin position="1"/>
        <end position="28"/>
    </location>
</feature>
<keyword evidence="1" id="KW-0732">Signal</keyword>
<evidence type="ECO:0000313" key="3">
    <source>
        <dbReference type="WBParaSite" id="PgR002_g016_t02"/>
    </source>
</evidence>
<proteinExistence type="predicted"/>
<evidence type="ECO:0000313" key="2">
    <source>
        <dbReference type="Proteomes" id="UP000887569"/>
    </source>
</evidence>
<dbReference type="Proteomes" id="UP000887569">
    <property type="component" value="Unplaced"/>
</dbReference>
<dbReference type="PANTHER" id="PTHR33864:SF1">
    <property type="entry name" value="NEUROPEPTIDE-LIKE PROTEIN"/>
    <property type="match status" value="1"/>
</dbReference>
<organism evidence="2 3">
    <name type="scientific">Parascaris univalens</name>
    <name type="common">Nematode worm</name>
    <dbReference type="NCBI Taxonomy" id="6257"/>
    <lineage>
        <taxon>Eukaryota</taxon>
        <taxon>Metazoa</taxon>
        <taxon>Ecdysozoa</taxon>
        <taxon>Nematoda</taxon>
        <taxon>Chromadorea</taxon>
        <taxon>Rhabditida</taxon>
        <taxon>Spirurina</taxon>
        <taxon>Ascaridomorpha</taxon>
        <taxon>Ascaridoidea</taxon>
        <taxon>Ascarididae</taxon>
        <taxon>Parascaris</taxon>
    </lineage>
</organism>
<keyword evidence="2" id="KW-1185">Reference proteome</keyword>
<feature type="chain" id="PRO_5037134239" evidence="1">
    <location>
        <begin position="29"/>
        <end position="161"/>
    </location>
</feature>